<organism evidence="1 2">
    <name type="scientific">Coniosporium uncinatum</name>
    <dbReference type="NCBI Taxonomy" id="93489"/>
    <lineage>
        <taxon>Eukaryota</taxon>
        <taxon>Fungi</taxon>
        <taxon>Dikarya</taxon>
        <taxon>Ascomycota</taxon>
        <taxon>Pezizomycotina</taxon>
        <taxon>Dothideomycetes</taxon>
        <taxon>Dothideomycetes incertae sedis</taxon>
        <taxon>Coniosporium</taxon>
    </lineage>
</organism>
<proteinExistence type="predicted"/>
<keyword evidence="2" id="KW-1185">Reference proteome</keyword>
<name>A0ACC3CZX8_9PEZI</name>
<gene>
    <name evidence="1" type="ORF">LTS18_010033</name>
</gene>
<evidence type="ECO:0000313" key="1">
    <source>
        <dbReference type="EMBL" id="KAK3059802.1"/>
    </source>
</evidence>
<evidence type="ECO:0000313" key="2">
    <source>
        <dbReference type="Proteomes" id="UP001186974"/>
    </source>
</evidence>
<feature type="non-terminal residue" evidence="1">
    <location>
        <position position="1"/>
    </location>
</feature>
<protein>
    <submittedName>
        <fullName evidence="1">Uncharacterized protein</fullName>
    </submittedName>
</protein>
<accession>A0ACC3CZX8</accession>
<comment type="caution">
    <text evidence="1">The sequence shown here is derived from an EMBL/GenBank/DDBJ whole genome shotgun (WGS) entry which is preliminary data.</text>
</comment>
<dbReference type="EMBL" id="JAWDJW010009100">
    <property type="protein sequence ID" value="KAK3059802.1"/>
    <property type="molecule type" value="Genomic_DNA"/>
</dbReference>
<sequence>TTPGKPKKNGSAAKKAKKPAAKKPAAKKPAAEKKVPSERQVQLAAKKKQRDELKLLKEQALVEPKKKPETAYIIFNAEQASPGMRIAQDAKERAEKYRELTPSEREHYNHLANENKAANATAYEAWVSSHTPEQIRLANNARRRLKQLLPLTKSGSQRSGKGLTLIQDARQVKRPASSFSIFHGERYRSEDMKGITLAEVAKLTSGEYKALSESERKKYIDLAAEDRARYTREYKDVYGHDMPGSSNVVNASA</sequence>
<dbReference type="Proteomes" id="UP001186974">
    <property type="component" value="Unassembled WGS sequence"/>
</dbReference>
<reference evidence="1" key="1">
    <citation type="submission" date="2024-09" db="EMBL/GenBank/DDBJ databases">
        <title>Black Yeasts Isolated from many extreme environments.</title>
        <authorList>
            <person name="Coleine C."/>
            <person name="Stajich J.E."/>
            <person name="Selbmann L."/>
        </authorList>
    </citation>
    <scope>NUCLEOTIDE SEQUENCE</scope>
    <source>
        <strain evidence="1">CCFEE 5737</strain>
    </source>
</reference>